<evidence type="ECO:0000256" key="1">
    <source>
        <dbReference type="SAM" id="MobiDB-lite"/>
    </source>
</evidence>
<accession>A0ABQ0CEB6</accession>
<gene>
    <name evidence="2" type="primary">g252</name>
    <name evidence="2" type="ORF">EsDP_00000252</name>
</gene>
<reference evidence="3" key="1">
    <citation type="submission" date="2024-06" db="EMBL/GenBank/DDBJ databases">
        <title>Draft Genome Sequences of Epichloe bromicola Strains Isolated from Elymus ciliaris.</title>
        <authorList>
            <consortium name="Epichloe bromicola genome sequencing consortium"/>
            <person name="Miura A."/>
            <person name="Imano S."/>
            <person name="Ashida A."/>
            <person name="Sato I."/>
            <person name="Chiba S."/>
            <person name="Tanaka A."/>
            <person name="Camagna M."/>
            <person name="Takemoto D."/>
        </authorList>
    </citation>
    <scope>NUCLEOTIDE SEQUENCE [LARGE SCALE GENOMIC DNA]</scope>
    <source>
        <strain evidence="3">DP</strain>
    </source>
</reference>
<sequence length="558" mass="61681">MIRSALPRASQLARNAGRSSGHHRRFKAFVKRIDKNNDVYYTLAKKGLANEPDPNKEYEFFEMPNLLLDLDAEGTRHVRSVDDGDEALMKTKWAEVPRREAVKVRLRWFEEQVNESRRKAHAILSQPTNIWRITPHDVVSAALHGGCAVQRKQARDSFLPGKVPDTDGADVLRSGRSDVIEKIRAENGIPPHAANEDQLLLHWMILRYKSLQQYSSSPRSKKAAPSPSELTQALQAQSSLTGIRRLVFRCLAAGTSVSSFQNETNLDASLPHHIRDACARLWSGSPTDPGLRIETLTFLGNLSEQLSSLGAHLGPLLSGTALKLAAHIDSLEAISAWLYRCNQTHGSLSNQQGVLLGEDVLSTLDSLQSILRNSDGSSRMHDARQRQLLFQILTGIDEDNKLTPDSIRSFATTRLIGDSSHAAEVQRKLYVGYLTTLGQIGAARTIWKEWRQLSSSQVAFSVITISKNDDGIAFAFAGAMEQAIRVMPAPDGELLRDASLDECVTADYYAIEMQQAETWQAAASDNTQQVPDAETCRSTLDLSFEACIAGVGSWRARS</sequence>
<evidence type="ECO:0000313" key="2">
    <source>
        <dbReference type="EMBL" id="GAB0131793.1"/>
    </source>
</evidence>
<protein>
    <recommendedName>
        <fullName evidence="4">ATPase synthesis protein 25</fullName>
    </recommendedName>
</protein>
<evidence type="ECO:0008006" key="4">
    <source>
        <dbReference type="Google" id="ProtNLM"/>
    </source>
</evidence>
<proteinExistence type="predicted"/>
<comment type="caution">
    <text evidence="2">The sequence shown here is derived from an EMBL/GenBank/DDBJ whole genome shotgun (WGS) entry which is preliminary data.</text>
</comment>
<feature type="region of interest" description="Disordered" evidence="1">
    <location>
        <begin position="1"/>
        <end position="20"/>
    </location>
</feature>
<organism evidence="2 3">
    <name type="scientific">Epichloe bromicola</name>
    <dbReference type="NCBI Taxonomy" id="79588"/>
    <lineage>
        <taxon>Eukaryota</taxon>
        <taxon>Fungi</taxon>
        <taxon>Dikarya</taxon>
        <taxon>Ascomycota</taxon>
        <taxon>Pezizomycotina</taxon>
        <taxon>Sordariomycetes</taxon>
        <taxon>Hypocreomycetidae</taxon>
        <taxon>Hypocreales</taxon>
        <taxon>Clavicipitaceae</taxon>
        <taxon>Epichloe</taxon>
    </lineage>
</organism>
<keyword evidence="3" id="KW-1185">Reference proteome</keyword>
<dbReference type="Proteomes" id="UP001562357">
    <property type="component" value="Unassembled WGS sequence"/>
</dbReference>
<evidence type="ECO:0000313" key="3">
    <source>
        <dbReference type="Proteomes" id="UP001562357"/>
    </source>
</evidence>
<dbReference type="EMBL" id="BAAFGZ010000004">
    <property type="protein sequence ID" value="GAB0131793.1"/>
    <property type="molecule type" value="Genomic_DNA"/>
</dbReference>
<name>A0ABQ0CEB6_9HYPO</name>